<keyword evidence="4" id="KW-0227">DNA damage</keyword>
<feature type="domain" description="Peripheral subunit-binding (PSBD)" evidence="11">
    <location>
        <begin position="172"/>
        <end position="210"/>
    </location>
</feature>
<evidence type="ECO:0000256" key="1">
    <source>
        <dbReference type="ARBA" id="ARBA00004123"/>
    </source>
</evidence>
<evidence type="ECO:0000313" key="12">
    <source>
        <dbReference type="EMBL" id="KAG5171493.1"/>
    </source>
</evidence>
<dbReference type="SUPFAM" id="SSF55979">
    <property type="entry name" value="DNA clamp"/>
    <property type="match status" value="1"/>
</dbReference>
<dbReference type="InterPro" id="IPR046938">
    <property type="entry name" value="DNA_clamp_sf"/>
</dbReference>
<reference evidence="12" key="1">
    <citation type="submission" date="2021-02" db="EMBL/GenBank/DDBJ databases">
        <title>Psilocybe cubensis genome.</title>
        <authorList>
            <person name="Mckernan K.J."/>
            <person name="Crawford S."/>
            <person name="Trippe A."/>
            <person name="Kane L.T."/>
            <person name="Mclaughlin S."/>
        </authorList>
    </citation>
    <scope>NUCLEOTIDE SEQUENCE [LARGE SCALE GENOMIC DNA]</scope>
    <source>
        <strain evidence="12">MGC-MH-2018</strain>
    </source>
</reference>
<dbReference type="Gene3D" id="2.40.50.100">
    <property type="match status" value="1"/>
</dbReference>
<accession>A0A8H7Y5G7</accession>
<evidence type="ECO:0000256" key="7">
    <source>
        <dbReference type="ARBA" id="ARBA00023204"/>
    </source>
</evidence>
<feature type="region of interest" description="Disordered" evidence="9">
    <location>
        <begin position="345"/>
        <end position="415"/>
    </location>
</feature>
<evidence type="ECO:0000256" key="3">
    <source>
        <dbReference type="ARBA" id="ARBA00010991"/>
    </source>
</evidence>
<feature type="compositionally biased region" description="Basic and acidic residues" evidence="9">
    <location>
        <begin position="361"/>
        <end position="372"/>
    </location>
</feature>
<dbReference type="InterPro" id="IPR000089">
    <property type="entry name" value="Biotin_lipoyl"/>
</dbReference>
<comment type="caution">
    <text evidence="12">The sequence shown here is derived from an EMBL/GenBank/DDBJ whole genome shotgun (WGS) entry which is preliminary data.</text>
</comment>
<dbReference type="Gene3D" id="3.70.10.10">
    <property type="match status" value="1"/>
</dbReference>
<dbReference type="GO" id="GO:0045333">
    <property type="term" value="P:cellular respiration"/>
    <property type="evidence" value="ECO:0007669"/>
    <property type="project" value="UniProtKB-ARBA"/>
</dbReference>
<dbReference type="Pfam" id="PF00364">
    <property type="entry name" value="Biotin_lipoyl"/>
    <property type="match status" value="1"/>
</dbReference>
<dbReference type="GO" id="GO:0006281">
    <property type="term" value="P:DNA repair"/>
    <property type="evidence" value="ECO:0007669"/>
    <property type="project" value="UniProtKB-KW"/>
</dbReference>
<dbReference type="AlphaFoldDB" id="A0A8H7Y5G7"/>
<proteinExistence type="inferred from homology"/>
<dbReference type="InterPro" id="IPR011053">
    <property type="entry name" value="Single_hybrid_motif"/>
</dbReference>
<dbReference type="Gene3D" id="4.10.320.10">
    <property type="entry name" value="E3-binding domain"/>
    <property type="match status" value="1"/>
</dbReference>
<evidence type="ECO:0000259" key="10">
    <source>
        <dbReference type="PROSITE" id="PS50968"/>
    </source>
</evidence>
<name>A0A8H7Y5G7_PSICU</name>
<evidence type="ECO:0000256" key="5">
    <source>
        <dbReference type="ARBA" id="ARBA00022823"/>
    </source>
</evidence>
<dbReference type="InterPro" id="IPR003016">
    <property type="entry name" value="2-oxoA_DH_lipoyl-BS"/>
</dbReference>
<evidence type="ECO:0000256" key="4">
    <source>
        <dbReference type="ARBA" id="ARBA00022763"/>
    </source>
</evidence>
<sequence length="728" mass="78611">MACMKGISMAFRASQMVPAASHAARLFHGSSARWAVTNFQMPAMSPTMTEGGIASWKKKEGESFVQGDVLLEIETDKATIDVEAQEDGIMGKILAPDGTKGVPVGKIIALLAEEGDDISNLELPKEETTPAPKETGNSASSSPPASEPVFTPSEPIHATGAHSYALPEHARPLFPSVHRLLLEHKVTKVEDIKGTGVRGMLTKGDVLTFLGKASGPLGTFKPSISPIEEANQARSKAPSQAAAAAPVPLDGPSIRRLIVSSMLQASIKARNPVPSAIKDADFDSVLADYLPPVSKSTLQTPVTPPAPSKTTNYLDVTITETGLTITVEEARTAFIFSDVFDEYTFHPEPPPRHRLSNSKGKRTERSKRDTKQEVGPSHLGQVGMLDSETESESDEDCNKPHDQQEYQQEDEEEQDMENAAFEIPLTTLIECLNIFGTAGPATGNINTSSGAIDDGERGSGGGRGGRGRGGNRVGQGRGWPNPNEDNSDGENSDHRDRQGANLPMRGLDAYFGNGGSNSKRTSMRLSYPGGGYPLTLIIAEDAAGPTTTCEITTFDPEPQLELEFDTSKTVLRIILKSSWLRDALSELDPSCEKLAFIGNPPISANQQQLPLASDANARQKQKQRSPVMKPMLRIQATGTFGSTEMDYPNDREVLETFECTRNVSFSYRFGHISRTIKALSSSTKTSLRIDEDGLLSLQFLMPSPKPRIAAGRSDAFIEFRCLALDDEI</sequence>
<keyword evidence="5" id="KW-0450">Lipoyl</keyword>
<dbReference type="Pfam" id="PF02144">
    <property type="entry name" value="Rad1"/>
    <property type="match status" value="1"/>
</dbReference>
<dbReference type="GO" id="GO:0000077">
    <property type="term" value="P:DNA damage checkpoint signaling"/>
    <property type="evidence" value="ECO:0007669"/>
    <property type="project" value="InterPro"/>
</dbReference>
<dbReference type="PANTHER" id="PTHR10870:SF0">
    <property type="entry name" value="CELL CYCLE CHECKPOINT PROTEIN RAD1"/>
    <property type="match status" value="1"/>
</dbReference>
<evidence type="ECO:0000256" key="2">
    <source>
        <dbReference type="ARBA" id="ARBA00007317"/>
    </source>
</evidence>
<comment type="subcellular location">
    <subcellularLocation>
        <location evidence="1">Nucleus</location>
    </subcellularLocation>
</comment>
<keyword evidence="7" id="KW-0234">DNA repair</keyword>
<evidence type="ECO:0000259" key="11">
    <source>
        <dbReference type="PROSITE" id="PS51826"/>
    </source>
</evidence>
<feature type="domain" description="Lipoyl-binding" evidence="10">
    <location>
        <begin position="36"/>
        <end position="112"/>
    </location>
</feature>
<feature type="compositionally biased region" description="Gly residues" evidence="9">
    <location>
        <begin position="458"/>
        <end position="477"/>
    </location>
</feature>
<dbReference type="OrthoDB" id="337581at2759"/>
<dbReference type="PROSITE" id="PS50968">
    <property type="entry name" value="BIOTINYL_LIPOYL"/>
    <property type="match status" value="1"/>
</dbReference>
<dbReference type="FunFam" id="2.40.50.100:FF:000010">
    <property type="entry name" value="Acetyltransferase component of pyruvate dehydrogenase complex"/>
    <property type="match status" value="1"/>
</dbReference>
<organism evidence="12">
    <name type="scientific">Psilocybe cubensis</name>
    <name type="common">Psychedelic mushroom</name>
    <name type="synonym">Stropharia cubensis</name>
    <dbReference type="NCBI Taxonomy" id="181762"/>
    <lineage>
        <taxon>Eukaryota</taxon>
        <taxon>Fungi</taxon>
        <taxon>Dikarya</taxon>
        <taxon>Basidiomycota</taxon>
        <taxon>Agaricomycotina</taxon>
        <taxon>Agaricomycetes</taxon>
        <taxon>Agaricomycetidae</taxon>
        <taxon>Agaricales</taxon>
        <taxon>Agaricineae</taxon>
        <taxon>Strophariaceae</taxon>
        <taxon>Psilocybe</taxon>
    </lineage>
</organism>
<evidence type="ECO:0000256" key="9">
    <source>
        <dbReference type="SAM" id="MobiDB-lite"/>
    </source>
</evidence>
<evidence type="ECO:0000256" key="8">
    <source>
        <dbReference type="ARBA" id="ARBA00023242"/>
    </source>
</evidence>
<dbReference type="PANTHER" id="PTHR10870">
    <property type="entry name" value="CELL CYCLE CHECKPOINT PROTEIN RAD1"/>
    <property type="match status" value="1"/>
</dbReference>
<dbReference type="EMBL" id="JAFIQS010000003">
    <property type="protein sequence ID" value="KAG5171493.1"/>
    <property type="molecule type" value="Genomic_DNA"/>
</dbReference>
<keyword evidence="6" id="KW-0809">Transit peptide</keyword>
<dbReference type="InterPro" id="IPR036625">
    <property type="entry name" value="E3-bd_dom_sf"/>
</dbReference>
<keyword evidence="8" id="KW-0539">Nucleus</keyword>
<dbReference type="SUPFAM" id="SSF47005">
    <property type="entry name" value="Peripheral subunit-binding domain of 2-oxo acid dehydrogenase complex"/>
    <property type="match status" value="1"/>
</dbReference>
<dbReference type="CDD" id="cd06849">
    <property type="entry name" value="lipoyl_domain"/>
    <property type="match status" value="1"/>
</dbReference>
<dbReference type="PROSITE" id="PS51826">
    <property type="entry name" value="PSBD"/>
    <property type="match status" value="1"/>
</dbReference>
<dbReference type="PRINTS" id="PR01245">
    <property type="entry name" value="RAD1REC1"/>
</dbReference>
<feature type="region of interest" description="Disordered" evidence="9">
    <location>
        <begin position="119"/>
        <end position="157"/>
    </location>
</feature>
<dbReference type="GO" id="GO:0016746">
    <property type="term" value="F:acyltransferase activity"/>
    <property type="evidence" value="ECO:0007669"/>
    <property type="project" value="InterPro"/>
</dbReference>
<evidence type="ECO:0000256" key="6">
    <source>
        <dbReference type="ARBA" id="ARBA00022946"/>
    </source>
</evidence>
<dbReference type="InterPro" id="IPR003021">
    <property type="entry name" value="Rad1_Rec1_Rad17"/>
</dbReference>
<protein>
    <submittedName>
        <fullName evidence="12">Uncharacterized protein</fullName>
    </submittedName>
</protein>
<gene>
    <name evidence="12" type="ORF">JR316_003580</name>
</gene>
<dbReference type="InterPro" id="IPR004167">
    <property type="entry name" value="PSBD"/>
</dbReference>
<comment type="similarity">
    <text evidence="3">Belongs to the rad1 family.</text>
</comment>
<dbReference type="GO" id="GO:0030896">
    <property type="term" value="C:checkpoint clamp complex"/>
    <property type="evidence" value="ECO:0007669"/>
    <property type="project" value="TreeGrafter"/>
</dbReference>
<dbReference type="PROSITE" id="PS00189">
    <property type="entry name" value="LIPOYL"/>
    <property type="match status" value="1"/>
</dbReference>
<feature type="region of interest" description="Disordered" evidence="9">
    <location>
        <begin position="441"/>
        <end position="519"/>
    </location>
</feature>
<dbReference type="SUPFAM" id="SSF51230">
    <property type="entry name" value="Single hybrid motif"/>
    <property type="match status" value="1"/>
</dbReference>
<comment type="similarity">
    <text evidence="2">Belongs to the 2-oxoacid dehydrogenase family.</text>
</comment>